<evidence type="ECO:0000313" key="7">
    <source>
        <dbReference type="Proteomes" id="UP001139089"/>
    </source>
</evidence>
<dbReference type="SUPFAM" id="SSF56349">
    <property type="entry name" value="DNA breaking-rejoining enzymes"/>
    <property type="match status" value="1"/>
</dbReference>
<evidence type="ECO:0000256" key="3">
    <source>
        <dbReference type="ARBA" id="ARBA00023125"/>
    </source>
</evidence>
<dbReference type="Pfam" id="PF00589">
    <property type="entry name" value="Phage_integrase"/>
    <property type="match status" value="1"/>
</dbReference>
<keyword evidence="3" id="KW-0238">DNA-binding</keyword>
<dbReference type="PANTHER" id="PTHR30349:SF41">
    <property type="entry name" value="INTEGRASE_RECOMBINASE PROTEIN MJ0367-RELATED"/>
    <property type="match status" value="1"/>
</dbReference>
<dbReference type="Gene3D" id="1.10.443.10">
    <property type="entry name" value="Intergrase catalytic core"/>
    <property type="match status" value="1"/>
</dbReference>
<dbReference type="InterPro" id="IPR050090">
    <property type="entry name" value="Tyrosine_recombinase_XerCD"/>
</dbReference>
<evidence type="ECO:0000256" key="4">
    <source>
        <dbReference type="ARBA" id="ARBA00023172"/>
    </source>
</evidence>
<dbReference type="GO" id="GO:0015074">
    <property type="term" value="P:DNA integration"/>
    <property type="evidence" value="ECO:0007669"/>
    <property type="project" value="UniProtKB-KW"/>
</dbReference>
<dbReference type="AlphaFoldDB" id="A0A9X1NP11"/>
<comment type="similarity">
    <text evidence="1">Belongs to the 'phage' integrase family.</text>
</comment>
<evidence type="ECO:0000313" key="6">
    <source>
        <dbReference type="EMBL" id="MCD7108512.1"/>
    </source>
</evidence>
<evidence type="ECO:0000256" key="1">
    <source>
        <dbReference type="ARBA" id="ARBA00008857"/>
    </source>
</evidence>
<protein>
    <submittedName>
        <fullName evidence="6">Tyrosine-type recombinase/integrase</fullName>
    </submittedName>
</protein>
<feature type="domain" description="Tyr recombinase" evidence="5">
    <location>
        <begin position="236"/>
        <end position="432"/>
    </location>
</feature>
<accession>A0A9X1NP11</accession>
<keyword evidence="2" id="KW-0229">DNA integration</keyword>
<keyword evidence="4" id="KW-0233">DNA recombination</keyword>
<evidence type="ECO:0000259" key="5">
    <source>
        <dbReference type="PROSITE" id="PS51898"/>
    </source>
</evidence>
<organism evidence="6 7">
    <name type="scientific">Rhizobium quercicola</name>
    <dbReference type="NCBI Taxonomy" id="2901226"/>
    <lineage>
        <taxon>Bacteria</taxon>
        <taxon>Pseudomonadati</taxon>
        <taxon>Pseudomonadota</taxon>
        <taxon>Alphaproteobacteria</taxon>
        <taxon>Hyphomicrobiales</taxon>
        <taxon>Rhizobiaceae</taxon>
        <taxon>Rhizobium/Agrobacterium group</taxon>
        <taxon>Rhizobium</taxon>
    </lineage>
</organism>
<dbReference type="InterPro" id="IPR013762">
    <property type="entry name" value="Integrase-like_cat_sf"/>
</dbReference>
<dbReference type="PROSITE" id="PS51898">
    <property type="entry name" value="TYR_RECOMBINASE"/>
    <property type="match status" value="1"/>
</dbReference>
<proteinExistence type="inferred from homology"/>
<dbReference type="InterPro" id="IPR002104">
    <property type="entry name" value="Integrase_catalytic"/>
</dbReference>
<dbReference type="PANTHER" id="PTHR30349">
    <property type="entry name" value="PHAGE INTEGRASE-RELATED"/>
    <property type="match status" value="1"/>
</dbReference>
<dbReference type="GO" id="GO:0003677">
    <property type="term" value="F:DNA binding"/>
    <property type="evidence" value="ECO:0007669"/>
    <property type="project" value="UniProtKB-KW"/>
</dbReference>
<sequence length="438" mass="51447">MLQRAKQPQQPFVLFQRTGGAIWSVRFSAGGKQIRKSLETENYDEAHHRAYQIWSEANYRVKNGFTAVVRPFADVAEEFIKLVIAESERNDRSEYHPRDWPPVIRRYLIGFFGNKPIDTIREPDIGRYMEWRRNYWVSGPGKDIEFIRYERGGKILRRSARHEVPTISRQRGELTIVRALFQQAVKWGYCGKLDIPDLKVRKRVDNSRPSFTPEEFELLVSTSLQRIYPDHSGQGQLIRGKDGRVWRQFRQNMHVISDRLKLHAHIEIASGTGMRPTELKNLNWGHVVGFRSTRQNKLEDQDVRFQVQGKGKHGALVPHLTVIPWLHALWDAFEREVEREPRDDDPVFADRHGNRIQSFKKGFSELLKVCNLQTDFRGVARTTYSLRHYYISEMIARGVDVYDIARNTRTSIAMIDKHYGQVSTERRKDQLRPDHKEW</sequence>
<evidence type="ECO:0000256" key="2">
    <source>
        <dbReference type="ARBA" id="ARBA00022908"/>
    </source>
</evidence>
<comment type="caution">
    <text evidence="6">The sequence shown here is derived from an EMBL/GenBank/DDBJ whole genome shotgun (WGS) entry which is preliminary data.</text>
</comment>
<dbReference type="RefSeq" id="WP_231812594.1">
    <property type="nucleotide sequence ID" value="NZ_JAJOZR010000003.1"/>
</dbReference>
<dbReference type="Gene3D" id="1.10.150.130">
    <property type="match status" value="1"/>
</dbReference>
<dbReference type="EMBL" id="JAJOZR010000003">
    <property type="protein sequence ID" value="MCD7108512.1"/>
    <property type="molecule type" value="Genomic_DNA"/>
</dbReference>
<dbReference type="InterPro" id="IPR010998">
    <property type="entry name" value="Integrase_recombinase_N"/>
</dbReference>
<reference evidence="6" key="1">
    <citation type="submission" date="2021-12" db="EMBL/GenBank/DDBJ databases">
        <authorList>
            <person name="Li Y."/>
        </authorList>
    </citation>
    <scope>NUCLEOTIDE SEQUENCE</scope>
    <source>
        <strain evidence="6">DKSPLA3</strain>
    </source>
</reference>
<dbReference type="Proteomes" id="UP001139089">
    <property type="component" value="Unassembled WGS sequence"/>
</dbReference>
<dbReference type="InterPro" id="IPR011010">
    <property type="entry name" value="DNA_brk_join_enz"/>
</dbReference>
<gene>
    <name evidence="6" type="ORF">LRX75_05585</name>
</gene>
<dbReference type="GO" id="GO:0006310">
    <property type="term" value="P:DNA recombination"/>
    <property type="evidence" value="ECO:0007669"/>
    <property type="project" value="UniProtKB-KW"/>
</dbReference>
<name>A0A9X1NP11_9HYPH</name>
<keyword evidence="7" id="KW-1185">Reference proteome</keyword>